<feature type="domain" description="Death" evidence="11">
    <location>
        <begin position="1413"/>
        <end position="1489"/>
    </location>
</feature>
<organism evidence="13 14">
    <name type="scientific">Dimorphilus gyrociliatus</name>
    <dbReference type="NCBI Taxonomy" id="2664684"/>
    <lineage>
        <taxon>Eukaryota</taxon>
        <taxon>Metazoa</taxon>
        <taxon>Spiralia</taxon>
        <taxon>Lophotrochozoa</taxon>
        <taxon>Annelida</taxon>
        <taxon>Polychaeta</taxon>
        <taxon>Polychaeta incertae sedis</taxon>
        <taxon>Dinophilidae</taxon>
        <taxon>Dimorphilus</taxon>
    </lineage>
</organism>
<evidence type="ECO:0000259" key="12">
    <source>
        <dbReference type="PROSITE" id="PS51145"/>
    </source>
</evidence>
<feature type="repeat" description="ANK" evidence="9">
    <location>
        <begin position="126"/>
        <end position="158"/>
    </location>
</feature>
<dbReference type="InterPro" id="IPR000906">
    <property type="entry name" value="ZU5_dom"/>
</dbReference>
<feature type="domain" description="ZU5" evidence="12">
    <location>
        <begin position="1100"/>
        <end position="1240"/>
    </location>
</feature>
<dbReference type="SMART" id="SM00218">
    <property type="entry name" value="ZU5"/>
    <property type="match status" value="1"/>
</dbReference>
<keyword evidence="3" id="KW-0963">Cytoplasm</keyword>
<feature type="region of interest" description="Disordered" evidence="10">
    <location>
        <begin position="1"/>
        <end position="25"/>
    </location>
</feature>
<feature type="repeat" description="ANK" evidence="9">
    <location>
        <begin position="60"/>
        <end position="92"/>
    </location>
</feature>
<dbReference type="Pfam" id="PF12796">
    <property type="entry name" value="Ank_2"/>
    <property type="match status" value="6"/>
</dbReference>
<feature type="repeat" description="ANK" evidence="9">
    <location>
        <begin position="585"/>
        <end position="617"/>
    </location>
</feature>
<dbReference type="SMART" id="SM00248">
    <property type="entry name" value="ANK"/>
    <property type="match status" value="24"/>
</dbReference>
<dbReference type="PANTHER" id="PTHR24123">
    <property type="entry name" value="ANKYRIN REPEAT-CONTAINING"/>
    <property type="match status" value="1"/>
</dbReference>
<feature type="repeat" description="ANK" evidence="9">
    <location>
        <begin position="684"/>
        <end position="716"/>
    </location>
</feature>
<dbReference type="Pfam" id="PF00791">
    <property type="entry name" value="ZU5"/>
    <property type="match status" value="1"/>
</dbReference>
<feature type="repeat" description="ANK" evidence="9">
    <location>
        <begin position="255"/>
        <end position="287"/>
    </location>
</feature>
<evidence type="ECO:0000256" key="9">
    <source>
        <dbReference type="PROSITE-ProRule" id="PRU00023"/>
    </source>
</evidence>
<dbReference type="Pfam" id="PF17809">
    <property type="entry name" value="UPA_2"/>
    <property type="match status" value="1"/>
</dbReference>
<feature type="repeat" description="ANK" evidence="9">
    <location>
        <begin position="618"/>
        <end position="650"/>
    </location>
</feature>
<comment type="subcellular location">
    <subcellularLocation>
        <location evidence="1">Cytoplasm</location>
        <location evidence="1">Cytoskeleton</location>
    </subcellularLocation>
    <subcellularLocation>
        <location evidence="2">Membrane</location>
    </subcellularLocation>
</comment>
<keyword evidence="4" id="KW-0597">Phosphoprotein</keyword>
<feature type="repeat" description="ANK" evidence="9">
    <location>
        <begin position="420"/>
        <end position="452"/>
    </location>
</feature>
<sequence length="1812" mass="200662">MEAINDHKHLVNGESDSGSRMQSPTADRVSSFLKAARNGNLEKVIVYLDSGIDVDISNNTGLNALHLASKEGYSAVVEELLNRKANLDAPTRKGNTPLHIASLAGKHNIVETLLRNGAKVNVQSQNGFTPLYMAAQENHAAVVALLLQNGASPTLTTDNGFTPLSIALQQGHKKVVEELIQTDRSRKVKLPSLHLAAKNNNTSAVQLFLNSPDADPNLASKGGFTALHIASHYGSEDVGRMLIERGANLDYRAKNNICPLHVASKWNRAGMVKLLLDNGADISSSTKDLLTALHCSSRSGHSSVVELLLEFNAPVDARTRNKLTPLHMAAQGNHYDTGRLLIFKGAPIEEVTIDYLTPLHVASHCGSYEMAKLLLDSRCVVDARARNGFTPLHIACKKNKPRIIELLLKYGSMIDSTTETGLTPLHVASWSGHNQIVSYLIEQRANPNQKTNRGETCLHMAVRGKQLETTKLLIKSGAQVNATANENETALHIAAKLGDPEMTECLLYHGADVNAVTNGNYTALHIASREGNDRVVEVLLNNKAAINSFTSQKFTALHLAAKKGHTDVAKILLKKGAKVDAVGKNNLTPLHVAAHYNKIDVAVLLLERGASPNSQAKNGMTPLHIAAKRNELALANILINYKANTNAKTKNGFTPLHEASQHGHRDMAALLLEKGADVNFASNNGLRPMHLCAQEDHVPVAEVLVKYHAQIDPQTKAGYTPLHTACHFGQINMIKFLLDQKANIHSTTKIGYTPLHQAAQQGHVLVINYLLKYRANPDSVSQTGHTPLSIAQKLGYISVIEALKRQTSVVANPDDHYYKHYQPEEMAEDGEMSDSDGDEDAFDTGVKPHEMSYMYGTMSPIRGGTLSERSHPSSFYHDDSIYSHTEHDEVFPQEDHMVSDFQQMDYAAMSESRLMSNSYSRMSFNSSFDPDNVVTKPPNVSGFLISFVVDAVGGAMTGCRHSGIRIIIPPGRACSPIKIICKLIKKEKLNFPPPLMENEGLASRILEMSPSGYQFAGDVIIEIPHFASLRQGEREIVILRSDDGETWKEHGVDTTAEVMEKIIEGSFDELEAAEKIYQKRISRIVTTNFPKYFALVSRIKQDSKLVGAEGAVLKSHSIPQVQVAFPAGALNKPTKLKLQVYEAPDDLVNKIFGHGQFASSPIVTIEPRRRKFHQYLTVTLPLPKGQRDPSPSLRLLCSIAGDIQPTQWEDITDSQPLQFSPNSVSFESKVSARFWLVDCRNRDAVLGKASELYKQTLSVPYMANFVIFAKPMEDNVGRVRVFCVTDDKMEKTLETQENFKEVAKSRDVEVVEGRTYLEFHGNLNPVMKSGDQLGLTFSPFRENRLPFAVCLKDRNQPASSCLTFMSKSRAAARREALKPVCTLTFELPGGVSKQVPEISIDAAQDGLDEIEPSELKLTSIADLLSEDWESLARELSADDKVETIKADYQFPSERALVFLHLWFNGSESDPKIEDLRQALINIERKDIVDSHFPTTTVQRRVESLNSVQEEEISHAGDSAVTEAAVFDPEIEKKKEEARDILASFMTDVELDLGNEAFSGAITGEQTASSVVEFCQEKKVPTSESMDDRVSMSSNDEEIFKPTSGEEIVSEAKQKADHASPFDVRDDSQNITDSIRVYTETIEGEPRVEEHIEEFDETLPDGRVIKRRVVTQKQEKLVTTHILLDGPESDLPEIVESYEDEWSSDQNPEVTVNVEHLPDGVTVERRVEKTVSRSARRTVLDHLPKDEGVEYDNEEEMDHATVVLRRDVTKQVRDGETIVQEDVNVIQESELPDECSQQIENVITEFTKKRDTN</sequence>
<evidence type="ECO:0000256" key="7">
    <source>
        <dbReference type="ARBA" id="ARBA00023136"/>
    </source>
</evidence>
<dbReference type="Pfam" id="PF13637">
    <property type="entry name" value="Ank_4"/>
    <property type="match status" value="3"/>
</dbReference>
<evidence type="ECO:0000256" key="6">
    <source>
        <dbReference type="ARBA" id="ARBA00023043"/>
    </source>
</evidence>
<protein>
    <submittedName>
        <fullName evidence="13">DgyrCDS12609</fullName>
    </submittedName>
</protein>
<dbReference type="SMART" id="SM00005">
    <property type="entry name" value="DEATH"/>
    <property type="match status" value="1"/>
</dbReference>
<feature type="repeat" description="ANK" evidence="9">
    <location>
        <begin position="486"/>
        <end position="518"/>
    </location>
</feature>
<evidence type="ECO:0000256" key="4">
    <source>
        <dbReference type="ARBA" id="ARBA00022553"/>
    </source>
</evidence>
<dbReference type="Pfam" id="PF00531">
    <property type="entry name" value="Death"/>
    <property type="match status" value="1"/>
</dbReference>
<dbReference type="PROSITE" id="PS50088">
    <property type="entry name" value="ANK_REPEAT"/>
    <property type="match status" value="21"/>
</dbReference>
<evidence type="ECO:0000256" key="2">
    <source>
        <dbReference type="ARBA" id="ARBA00004370"/>
    </source>
</evidence>
<dbReference type="PRINTS" id="PR01415">
    <property type="entry name" value="ANKYRIN"/>
</dbReference>
<feature type="compositionally biased region" description="Polar residues" evidence="10">
    <location>
        <begin position="14"/>
        <end position="25"/>
    </location>
</feature>
<keyword evidence="5" id="KW-0677">Repeat</keyword>
<feature type="repeat" description="ANK" evidence="9">
    <location>
        <begin position="93"/>
        <end position="125"/>
    </location>
</feature>
<keyword evidence="6 9" id="KW-0040">ANK repeat</keyword>
<evidence type="ECO:0000259" key="11">
    <source>
        <dbReference type="PROSITE" id="PS50017"/>
    </source>
</evidence>
<evidence type="ECO:0000313" key="13">
    <source>
        <dbReference type="EMBL" id="CAD5124320.1"/>
    </source>
</evidence>
<dbReference type="Gene3D" id="1.10.533.10">
    <property type="entry name" value="Death Domain, Fas"/>
    <property type="match status" value="1"/>
</dbReference>
<feature type="repeat" description="ANK" evidence="9">
    <location>
        <begin position="552"/>
        <end position="584"/>
    </location>
</feature>
<dbReference type="Gene3D" id="2.60.220.30">
    <property type="match status" value="2"/>
</dbReference>
<dbReference type="GO" id="GO:0005856">
    <property type="term" value="C:cytoskeleton"/>
    <property type="evidence" value="ECO:0007669"/>
    <property type="project" value="UniProtKB-SubCell"/>
</dbReference>
<dbReference type="InterPro" id="IPR040745">
    <property type="entry name" value="Ankyrin_UPA"/>
</dbReference>
<feature type="repeat" description="ANK" evidence="9">
    <location>
        <begin position="354"/>
        <end position="386"/>
    </location>
</feature>
<dbReference type="Proteomes" id="UP000549394">
    <property type="component" value="Unassembled WGS sequence"/>
</dbReference>
<feature type="repeat" description="ANK" evidence="9">
    <location>
        <begin position="222"/>
        <end position="254"/>
    </location>
</feature>
<feature type="repeat" description="ANK" evidence="9">
    <location>
        <begin position="159"/>
        <end position="181"/>
    </location>
</feature>
<proteinExistence type="predicted"/>
<comment type="caution">
    <text evidence="13">The sequence shown here is derived from an EMBL/GenBank/DDBJ whole genome shotgun (WGS) entry which is preliminary data.</text>
</comment>
<dbReference type="InterPro" id="IPR002110">
    <property type="entry name" value="Ankyrin_rpt"/>
</dbReference>
<evidence type="ECO:0000256" key="3">
    <source>
        <dbReference type="ARBA" id="ARBA00022490"/>
    </source>
</evidence>
<dbReference type="FunFam" id="2.60.220.30:FF:000009">
    <property type="entry name" value="Ankyrin 2, isoform G"/>
    <property type="match status" value="1"/>
</dbReference>
<dbReference type="PROSITE" id="PS50297">
    <property type="entry name" value="ANK_REP_REGION"/>
    <property type="match status" value="19"/>
</dbReference>
<dbReference type="Gene3D" id="2.60.40.2660">
    <property type="match status" value="1"/>
</dbReference>
<dbReference type="Pfam" id="PF00023">
    <property type="entry name" value="Ank"/>
    <property type="match status" value="2"/>
</dbReference>
<gene>
    <name evidence="13" type="ORF">DGYR_LOCUS11880</name>
</gene>
<dbReference type="PANTHER" id="PTHR24123:SF141">
    <property type="entry name" value="ANKYRIN 2, ISOFORM U"/>
    <property type="match status" value="1"/>
</dbReference>
<evidence type="ECO:0000256" key="5">
    <source>
        <dbReference type="ARBA" id="ARBA00022737"/>
    </source>
</evidence>
<dbReference type="GO" id="GO:0016020">
    <property type="term" value="C:membrane"/>
    <property type="evidence" value="ECO:0007669"/>
    <property type="project" value="UniProtKB-SubCell"/>
</dbReference>
<feature type="repeat" description="ANK" evidence="9">
    <location>
        <begin position="387"/>
        <end position="419"/>
    </location>
</feature>
<feature type="repeat" description="ANK" evidence="9">
    <location>
        <begin position="717"/>
        <end position="749"/>
    </location>
</feature>
<accession>A0A7I8W7Q7</accession>
<reference evidence="13 14" key="1">
    <citation type="submission" date="2020-08" db="EMBL/GenBank/DDBJ databases">
        <authorList>
            <person name="Hejnol A."/>
        </authorList>
    </citation>
    <scope>NUCLEOTIDE SEQUENCE [LARGE SCALE GENOMIC DNA]</scope>
</reference>
<dbReference type="GO" id="GO:0007165">
    <property type="term" value="P:signal transduction"/>
    <property type="evidence" value="ECO:0007669"/>
    <property type="project" value="InterPro"/>
</dbReference>
<evidence type="ECO:0000313" key="14">
    <source>
        <dbReference type="Proteomes" id="UP000549394"/>
    </source>
</evidence>
<feature type="repeat" description="ANK" evidence="9">
    <location>
        <begin position="321"/>
        <end position="353"/>
    </location>
</feature>
<name>A0A7I8W7Q7_9ANNE</name>
<keyword evidence="7" id="KW-0472">Membrane</keyword>
<evidence type="ECO:0000256" key="8">
    <source>
        <dbReference type="ARBA" id="ARBA00023212"/>
    </source>
</evidence>
<dbReference type="EMBL" id="CAJFCJ010000020">
    <property type="protein sequence ID" value="CAD5124320.1"/>
    <property type="molecule type" value="Genomic_DNA"/>
</dbReference>
<dbReference type="SUPFAM" id="SSF48403">
    <property type="entry name" value="Ankyrin repeat"/>
    <property type="match status" value="3"/>
</dbReference>
<dbReference type="Gene3D" id="1.25.40.20">
    <property type="entry name" value="Ankyrin repeat-containing domain"/>
    <property type="match status" value="4"/>
</dbReference>
<keyword evidence="14" id="KW-1185">Reference proteome</keyword>
<evidence type="ECO:0000256" key="1">
    <source>
        <dbReference type="ARBA" id="ARBA00004245"/>
    </source>
</evidence>
<evidence type="ECO:0000256" key="10">
    <source>
        <dbReference type="SAM" id="MobiDB-lite"/>
    </source>
</evidence>
<dbReference type="InterPro" id="IPR036770">
    <property type="entry name" value="Ankyrin_rpt-contain_sf"/>
</dbReference>
<feature type="repeat" description="ANK" evidence="9">
    <location>
        <begin position="453"/>
        <end position="485"/>
    </location>
</feature>
<dbReference type="PROSITE" id="PS50017">
    <property type="entry name" value="DEATH_DOMAIN"/>
    <property type="match status" value="1"/>
</dbReference>
<feature type="compositionally biased region" description="Basic and acidic residues" evidence="10">
    <location>
        <begin position="1"/>
        <end position="11"/>
    </location>
</feature>
<dbReference type="InterPro" id="IPR051165">
    <property type="entry name" value="Multifunctional_ANK_Repeat"/>
</dbReference>
<feature type="repeat" description="ANK" evidence="9">
    <location>
        <begin position="651"/>
        <end position="683"/>
    </location>
</feature>
<dbReference type="PROSITE" id="PS51145">
    <property type="entry name" value="ZU5"/>
    <property type="match status" value="2"/>
</dbReference>
<dbReference type="FunFam" id="1.25.40.20:FF:000003">
    <property type="entry name" value="Ankyrin, isoform B"/>
    <property type="match status" value="1"/>
</dbReference>
<dbReference type="SUPFAM" id="SSF47986">
    <property type="entry name" value="DEATH domain"/>
    <property type="match status" value="1"/>
</dbReference>
<feature type="domain" description="ZU5" evidence="12">
    <location>
        <begin position="943"/>
        <end position="1098"/>
    </location>
</feature>
<dbReference type="InterPro" id="IPR000488">
    <property type="entry name" value="Death_dom"/>
</dbReference>
<dbReference type="InterPro" id="IPR011029">
    <property type="entry name" value="DEATH-like_dom_sf"/>
</dbReference>
<feature type="repeat" description="ANK" evidence="9">
    <location>
        <begin position="288"/>
        <end position="320"/>
    </location>
</feature>
<feature type="repeat" description="ANK" evidence="9">
    <location>
        <begin position="750"/>
        <end position="782"/>
    </location>
</feature>
<feature type="repeat" description="ANK" evidence="9">
    <location>
        <begin position="519"/>
        <end position="551"/>
    </location>
</feature>
<dbReference type="OrthoDB" id="20872at2759"/>
<keyword evidence="8" id="KW-0206">Cytoskeleton</keyword>